<dbReference type="AlphaFoldDB" id="A0A2K3MUL4"/>
<protein>
    <submittedName>
        <fullName evidence="1">G2/mitotic-specific cyclin-1-like protein</fullName>
    </submittedName>
</protein>
<reference evidence="1 2" key="2">
    <citation type="journal article" date="2017" name="Front. Plant Sci.">
        <title>Gene Classification and Mining of Molecular Markers Useful in Red Clover (Trifolium pratense) Breeding.</title>
        <authorList>
            <person name="Istvanek J."/>
            <person name="Dluhosova J."/>
            <person name="Dluhos P."/>
            <person name="Patkova L."/>
            <person name="Nedelnik J."/>
            <person name="Repkova J."/>
        </authorList>
    </citation>
    <scope>NUCLEOTIDE SEQUENCE [LARGE SCALE GENOMIC DNA]</scope>
    <source>
        <strain evidence="2">cv. Tatra</strain>
        <tissue evidence="1">Young leaves</tissue>
    </source>
</reference>
<organism evidence="1 2">
    <name type="scientific">Trifolium pratense</name>
    <name type="common">Red clover</name>
    <dbReference type="NCBI Taxonomy" id="57577"/>
    <lineage>
        <taxon>Eukaryota</taxon>
        <taxon>Viridiplantae</taxon>
        <taxon>Streptophyta</taxon>
        <taxon>Embryophyta</taxon>
        <taxon>Tracheophyta</taxon>
        <taxon>Spermatophyta</taxon>
        <taxon>Magnoliopsida</taxon>
        <taxon>eudicotyledons</taxon>
        <taxon>Gunneridae</taxon>
        <taxon>Pentapetalae</taxon>
        <taxon>rosids</taxon>
        <taxon>fabids</taxon>
        <taxon>Fabales</taxon>
        <taxon>Fabaceae</taxon>
        <taxon>Papilionoideae</taxon>
        <taxon>50 kb inversion clade</taxon>
        <taxon>NPAAA clade</taxon>
        <taxon>Hologalegina</taxon>
        <taxon>IRL clade</taxon>
        <taxon>Trifolieae</taxon>
        <taxon>Trifolium</taxon>
    </lineage>
</organism>
<dbReference type="EMBL" id="ASHM01012489">
    <property type="protein sequence ID" value="PNX94442.1"/>
    <property type="molecule type" value="Genomic_DNA"/>
</dbReference>
<evidence type="ECO:0000313" key="1">
    <source>
        <dbReference type="EMBL" id="PNX94442.1"/>
    </source>
</evidence>
<evidence type="ECO:0000313" key="2">
    <source>
        <dbReference type="Proteomes" id="UP000236291"/>
    </source>
</evidence>
<sequence length="170" mass="19309">MDQKCVGGGRIVGKNNRRTLSVINQNLVQGRPYPCVVNKRVLTSDKHEICEKKQADLGHRPITRRFAAKIAGSQQFYVEKTKNSNPLNSNEFGNAIAIDDEHKSPTYQPIPVTLESIDPMHTDPHEMEEVEMEDIDGEMILDIDSCDANNSLAVVEYIEDLHSYYRQIEH</sequence>
<reference evidence="1 2" key="1">
    <citation type="journal article" date="2014" name="Am. J. Bot.">
        <title>Genome assembly and annotation for red clover (Trifolium pratense; Fabaceae).</title>
        <authorList>
            <person name="Istvanek J."/>
            <person name="Jaros M."/>
            <person name="Krenek A."/>
            <person name="Repkova J."/>
        </authorList>
    </citation>
    <scope>NUCLEOTIDE SEQUENCE [LARGE SCALE GENOMIC DNA]</scope>
    <source>
        <strain evidence="2">cv. Tatra</strain>
        <tissue evidence="1">Young leaves</tissue>
    </source>
</reference>
<gene>
    <name evidence="1" type="ORF">L195_g017618</name>
</gene>
<comment type="caution">
    <text evidence="1">The sequence shown here is derived from an EMBL/GenBank/DDBJ whole genome shotgun (WGS) entry which is preliminary data.</text>
</comment>
<dbReference type="Proteomes" id="UP000236291">
    <property type="component" value="Unassembled WGS sequence"/>
</dbReference>
<proteinExistence type="predicted"/>
<accession>A0A2K3MUL4</accession>
<name>A0A2K3MUL4_TRIPR</name>
<dbReference type="STRING" id="57577.A0A2K3MUL4"/>